<feature type="transmembrane region" description="Helical" evidence="6">
    <location>
        <begin position="12"/>
        <end position="28"/>
    </location>
</feature>
<dbReference type="InterPro" id="IPR004853">
    <property type="entry name" value="Sugar_P_trans_dom"/>
</dbReference>
<organism evidence="8 9">
    <name type="scientific">Reticulomyxa filosa</name>
    <dbReference type="NCBI Taxonomy" id="46433"/>
    <lineage>
        <taxon>Eukaryota</taxon>
        <taxon>Sar</taxon>
        <taxon>Rhizaria</taxon>
        <taxon>Retaria</taxon>
        <taxon>Foraminifera</taxon>
        <taxon>Monothalamids</taxon>
        <taxon>Reticulomyxidae</taxon>
        <taxon>Reticulomyxa</taxon>
    </lineage>
</organism>
<feature type="region of interest" description="Disordered" evidence="5">
    <location>
        <begin position="222"/>
        <end position="264"/>
    </location>
</feature>
<dbReference type="Pfam" id="PF03151">
    <property type="entry name" value="TPT"/>
    <property type="match status" value="1"/>
</dbReference>
<dbReference type="InterPro" id="IPR050186">
    <property type="entry name" value="TPT_transporter"/>
</dbReference>
<comment type="subcellular location">
    <subcellularLocation>
        <location evidence="1">Membrane</location>
        <topology evidence="1">Multi-pass membrane protein</topology>
    </subcellularLocation>
</comment>
<dbReference type="Proteomes" id="UP000023152">
    <property type="component" value="Unassembled WGS sequence"/>
</dbReference>
<feature type="transmembrane region" description="Helical" evidence="6">
    <location>
        <begin position="138"/>
        <end position="160"/>
    </location>
</feature>
<evidence type="ECO:0000256" key="5">
    <source>
        <dbReference type="SAM" id="MobiDB-lite"/>
    </source>
</evidence>
<feature type="compositionally biased region" description="Polar residues" evidence="5">
    <location>
        <begin position="245"/>
        <end position="254"/>
    </location>
</feature>
<keyword evidence="3 6" id="KW-1133">Transmembrane helix</keyword>
<dbReference type="PANTHER" id="PTHR11132">
    <property type="entry name" value="SOLUTE CARRIER FAMILY 35"/>
    <property type="match status" value="1"/>
</dbReference>
<proteinExistence type="predicted"/>
<name>X6PG02_RETFI</name>
<sequence length="264" mass="29284">MLLARPHWQENIIPLLPVCLGIIITSFAEMELTLFGLIVSASSVFVSALKGVLSMKILQKDLKMKVQEYSFLLIVTPMSTVWIFIMEFVVNAGTNLFYTTDAVTASEASLQSSNSLNAMTNESIDSQALETNSGHSSLWYYLVLGGVLAFLTNIASIGTVKRTSASAMGVMANVRYKQALTVFLAMFVTENSWTMTKLFGSFITVFGAAWYSYQQEIISQKERDRKEKENLSSSESESLFKNTKELNSNNQGNTLGEVVVNDRK</sequence>
<keyword evidence="4 6" id="KW-0472">Membrane</keyword>
<evidence type="ECO:0000259" key="7">
    <source>
        <dbReference type="Pfam" id="PF03151"/>
    </source>
</evidence>
<dbReference type="OrthoDB" id="10261634at2759"/>
<evidence type="ECO:0000313" key="8">
    <source>
        <dbReference type="EMBL" id="ETO36627.1"/>
    </source>
</evidence>
<feature type="transmembrane region" description="Helical" evidence="6">
    <location>
        <begin position="70"/>
        <end position="90"/>
    </location>
</feature>
<keyword evidence="2 6" id="KW-0812">Transmembrane</keyword>
<gene>
    <name evidence="8" type="ORF">RFI_00434</name>
</gene>
<evidence type="ECO:0000313" key="9">
    <source>
        <dbReference type="Proteomes" id="UP000023152"/>
    </source>
</evidence>
<protein>
    <recommendedName>
        <fullName evidence="7">Sugar phosphate transporter domain-containing protein</fullName>
    </recommendedName>
</protein>
<evidence type="ECO:0000256" key="6">
    <source>
        <dbReference type="SAM" id="Phobius"/>
    </source>
</evidence>
<feature type="transmembrane region" description="Helical" evidence="6">
    <location>
        <begin position="34"/>
        <end position="58"/>
    </location>
</feature>
<evidence type="ECO:0000256" key="3">
    <source>
        <dbReference type="ARBA" id="ARBA00022989"/>
    </source>
</evidence>
<evidence type="ECO:0000256" key="2">
    <source>
        <dbReference type="ARBA" id="ARBA00022692"/>
    </source>
</evidence>
<feature type="domain" description="Sugar phosphate transporter" evidence="7">
    <location>
        <begin position="12"/>
        <end position="212"/>
    </location>
</feature>
<dbReference type="AlphaFoldDB" id="X6PG02"/>
<reference evidence="8 9" key="1">
    <citation type="journal article" date="2013" name="Curr. Biol.">
        <title>The Genome of the Foraminiferan Reticulomyxa filosa.</title>
        <authorList>
            <person name="Glockner G."/>
            <person name="Hulsmann N."/>
            <person name="Schleicher M."/>
            <person name="Noegel A.A."/>
            <person name="Eichinger L."/>
            <person name="Gallinger C."/>
            <person name="Pawlowski J."/>
            <person name="Sierra R."/>
            <person name="Euteneuer U."/>
            <person name="Pillet L."/>
            <person name="Moustafa A."/>
            <person name="Platzer M."/>
            <person name="Groth M."/>
            <person name="Szafranski K."/>
            <person name="Schliwa M."/>
        </authorList>
    </citation>
    <scope>NUCLEOTIDE SEQUENCE [LARGE SCALE GENOMIC DNA]</scope>
</reference>
<comment type="caution">
    <text evidence="8">The sequence shown here is derived from an EMBL/GenBank/DDBJ whole genome shotgun (WGS) entry which is preliminary data.</text>
</comment>
<accession>X6PG02</accession>
<dbReference type="EMBL" id="ASPP01000463">
    <property type="protein sequence ID" value="ETO36627.1"/>
    <property type="molecule type" value="Genomic_DNA"/>
</dbReference>
<dbReference type="GO" id="GO:0016020">
    <property type="term" value="C:membrane"/>
    <property type="evidence" value="ECO:0007669"/>
    <property type="project" value="UniProtKB-SubCell"/>
</dbReference>
<keyword evidence="9" id="KW-1185">Reference proteome</keyword>
<evidence type="ECO:0000256" key="4">
    <source>
        <dbReference type="ARBA" id="ARBA00023136"/>
    </source>
</evidence>
<evidence type="ECO:0000256" key="1">
    <source>
        <dbReference type="ARBA" id="ARBA00004141"/>
    </source>
</evidence>